<sequence length="115" mass="12664">MKRRLRRGRRGRSGAEQAACVHPDNTLAEAPANTSPSVDLMCIKLDKLSHPSNHSLSRDLLRPFVLHQTRRVEFLPADTRGDNKLNLSLSEAVYHTSGKGFTQDETSTGTLAAVI</sequence>
<organism evidence="2 3">
    <name type="scientific">Scylla paramamosain</name>
    <name type="common">Mud crab</name>
    <dbReference type="NCBI Taxonomy" id="85552"/>
    <lineage>
        <taxon>Eukaryota</taxon>
        <taxon>Metazoa</taxon>
        <taxon>Ecdysozoa</taxon>
        <taxon>Arthropoda</taxon>
        <taxon>Crustacea</taxon>
        <taxon>Multicrustacea</taxon>
        <taxon>Malacostraca</taxon>
        <taxon>Eumalacostraca</taxon>
        <taxon>Eucarida</taxon>
        <taxon>Decapoda</taxon>
        <taxon>Pleocyemata</taxon>
        <taxon>Brachyura</taxon>
        <taxon>Eubrachyura</taxon>
        <taxon>Portunoidea</taxon>
        <taxon>Portunidae</taxon>
        <taxon>Portuninae</taxon>
        <taxon>Scylla</taxon>
    </lineage>
</organism>
<proteinExistence type="predicted"/>
<dbReference type="Proteomes" id="UP001487740">
    <property type="component" value="Unassembled WGS sequence"/>
</dbReference>
<name>A0AAW0SZR7_SCYPA</name>
<reference evidence="2 3" key="1">
    <citation type="submission" date="2023-03" db="EMBL/GenBank/DDBJ databases">
        <title>High-quality genome of Scylla paramamosain provides insights in environmental adaptation.</title>
        <authorList>
            <person name="Zhang L."/>
        </authorList>
    </citation>
    <scope>NUCLEOTIDE SEQUENCE [LARGE SCALE GENOMIC DNA]</scope>
    <source>
        <strain evidence="2">LZ_2023a</strain>
        <tissue evidence="2">Muscle</tissue>
    </source>
</reference>
<dbReference type="EMBL" id="JARAKH010000041">
    <property type="protein sequence ID" value="KAK8380929.1"/>
    <property type="molecule type" value="Genomic_DNA"/>
</dbReference>
<keyword evidence="3" id="KW-1185">Reference proteome</keyword>
<evidence type="ECO:0000313" key="3">
    <source>
        <dbReference type="Proteomes" id="UP001487740"/>
    </source>
</evidence>
<dbReference type="AlphaFoldDB" id="A0AAW0SZR7"/>
<accession>A0AAW0SZR7</accession>
<protein>
    <submittedName>
        <fullName evidence="2">Uncharacterized protein</fullName>
    </submittedName>
</protein>
<evidence type="ECO:0000313" key="2">
    <source>
        <dbReference type="EMBL" id="KAK8380929.1"/>
    </source>
</evidence>
<evidence type="ECO:0000256" key="1">
    <source>
        <dbReference type="SAM" id="MobiDB-lite"/>
    </source>
</evidence>
<gene>
    <name evidence="2" type="ORF">O3P69_008090</name>
</gene>
<comment type="caution">
    <text evidence="2">The sequence shown here is derived from an EMBL/GenBank/DDBJ whole genome shotgun (WGS) entry which is preliminary data.</text>
</comment>
<feature type="region of interest" description="Disordered" evidence="1">
    <location>
        <begin position="1"/>
        <end position="22"/>
    </location>
</feature>
<feature type="compositionally biased region" description="Basic residues" evidence="1">
    <location>
        <begin position="1"/>
        <end position="12"/>
    </location>
</feature>